<dbReference type="RefSeq" id="WP_145985869.1">
    <property type="nucleotide sequence ID" value="NZ_AP018823.1"/>
</dbReference>
<sequence length="94" mass="10506">MNGIVRLLLRTGSAIRHFAAGASMHPAAAAAADRYQPARADLAAQPCIKIMSIILETHSKPQYLLCKSRIFRRKTAIFAKMQQRKTTLEQLFHS</sequence>
<gene>
    <name evidence="1" type="ORF">DLM_3022</name>
</gene>
<evidence type="ECO:0000313" key="1">
    <source>
        <dbReference type="EMBL" id="BBF86622.1"/>
    </source>
</evidence>
<reference evidence="1 2" key="2">
    <citation type="journal article" date="2017" name="Genome Announc.">
        <title>Draft genome sequence of Aquitalea magnusonii strain H3, a plant growth-promoting bacterium of duckweed Lemna minor.</title>
        <authorList>
            <person name="Ishizawa H."/>
            <person name="Kuroda M."/>
            <person name="Ike M."/>
        </authorList>
    </citation>
    <scope>NUCLEOTIDE SEQUENCE [LARGE SCALE GENOMIC DNA]</scope>
    <source>
        <strain evidence="1 2">H3</strain>
    </source>
</reference>
<accession>A0A3G9GKQ4</accession>
<dbReference type="EMBL" id="AP018823">
    <property type="protein sequence ID" value="BBF86622.1"/>
    <property type="molecule type" value="Genomic_DNA"/>
</dbReference>
<reference evidence="2" key="1">
    <citation type="journal article" date="2017" name="Biotechnol. Biofuels">
        <title>Evaluation of environmental bacterial communities as a factor affecting the growth of duckweed Lemna minor.</title>
        <authorList>
            <person name="Ishizawa H."/>
            <person name="Kuroda M."/>
            <person name="Morikawa M."/>
            <person name="Ike M."/>
        </authorList>
    </citation>
    <scope>NUCLEOTIDE SEQUENCE [LARGE SCALE GENOMIC DNA]</scope>
    <source>
        <strain evidence="2">H3</strain>
    </source>
</reference>
<proteinExistence type="predicted"/>
<dbReference type="Proteomes" id="UP000198290">
    <property type="component" value="Chromosome"/>
</dbReference>
<dbReference type="AlphaFoldDB" id="A0A3G9GKQ4"/>
<keyword evidence="2" id="KW-1185">Reference proteome</keyword>
<protein>
    <submittedName>
        <fullName evidence="1">Uncharacterized protein</fullName>
    </submittedName>
</protein>
<evidence type="ECO:0000313" key="2">
    <source>
        <dbReference type="Proteomes" id="UP000198290"/>
    </source>
</evidence>
<dbReference type="KEGG" id="amah:DLM_3022"/>
<organism evidence="1 2">
    <name type="scientific">Aquitalea magnusonii</name>
    <dbReference type="NCBI Taxonomy" id="332411"/>
    <lineage>
        <taxon>Bacteria</taxon>
        <taxon>Pseudomonadati</taxon>
        <taxon>Pseudomonadota</taxon>
        <taxon>Betaproteobacteria</taxon>
        <taxon>Neisseriales</taxon>
        <taxon>Chromobacteriaceae</taxon>
        <taxon>Aquitalea</taxon>
    </lineage>
</organism>
<name>A0A3G9GKQ4_9NEIS</name>
<reference evidence="2" key="3">
    <citation type="journal article" date="2017" name="Plant Physiol. Biochem.">
        <title>Differential oxidative and antioxidative response of duckweed Lemna minor toward plant growth promoting/inhibiting bacteria.</title>
        <authorList>
            <person name="Ishizawa H."/>
            <person name="Kuroda M."/>
            <person name="Morikawa M."/>
            <person name="Ike M."/>
        </authorList>
    </citation>
    <scope>NUCLEOTIDE SEQUENCE [LARGE SCALE GENOMIC DNA]</scope>
    <source>
        <strain evidence="2">H3</strain>
    </source>
</reference>